<evidence type="ECO:0000313" key="1">
    <source>
        <dbReference type="EMBL" id="KAH3828086.1"/>
    </source>
</evidence>
<comment type="caution">
    <text evidence="1">The sequence shown here is derived from an EMBL/GenBank/DDBJ whole genome shotgun (WGS) entry which is preliminary data.</text>
</comment>
<protein>
    <submittedName>
        <fullName evidence="1">Uncharacterized protein</fullName>
    </submittedName>
</protein>
<reference evidence="1" key="1">
    <citation type="journal article" date="2019" name="bioRxiv">
        <title>The Genome of the Zebra Mussel, Dreissena polymorpha: A Resource for Invasive Species Research.</title>
        <authorList>
            <person name="McCartney M.A."/>
            <person name="Auch B."/>
            <person name="Kono T."/>
            <person name="Mallez S."/>
            <person name="Zhang Y."/>
            <person name="Obille A."/>
            <person name="Becker A."/>
            <person name="Abrahante J.E."/>
            <person name="Garbe J."/>
            <person name="Badalamenti J.P."/>
            <person name="Herman A."/>
            <person name="Mangelson H."/>
            <person name="Liachko I."/>
            <person name="Sullivan S."/>
            <person name="Sone E.D."/>
            <person name="Koren S."/>
            <person name="Silverstein K.A.T."/>
            <person name="Beckman K.B."/>
            <person name="Gohl D.M."/>
        </authorList>
    </citation>
    <scope>NUCLEOTIDE SEQUENCE</scope>
    <source>
        <strain evidence="1">Duluth1</strain>
        <tissue evidence="1">Whole animal</tissue>
    </source>
</reference>
<reference evidence="1" key="2">
    <citation type="submission" date="2020-11" db="EMBL/GenBank/DDBJ databases">
        <authorList>
            <person name="McCartney M.A."/>
            <person name="Auch B."/>
            <person name="Kono T."/>
            <person name="Mallez S."/>
            <person name="Becker A."/>
            <person name="Gohl D.M."/>
            <person name="Silverstein K.A.T."/>
            <person name="Koren S."/>
            <person name="Bechman K.B."/>
            <person name="Herman A."/>
            <person name="Abrahante J.E."/>
            <person name="Garbe J."/>
        </authorList>
    </citation>
    <scope>NUCLEOTIDE SEQUENCE</scope>
    <source>
        <strain evidence="1">Duluth1</strain>
        <tissue evidence="1">Whole animal</tissue>
    </source>
</reference>
<proteinExistence type="predicted"/>
<evidence type="ECO:0000313" key="2">
    <source>
        <dbReference type="Proteomes" id="UP000828390"/>
    </source>
</evidence>
<dbReference type="EMBL" id="JAIWYP010000005">
    <property type="protein sequence ID" value="KAH3828086.1"/>
    <property type="molecule type" value="Genomic_DNA"/>
</dbReference>
<gene>
    <name evidence="1" type="ORF">DPMN_130036</name>
</gene>
<keyword evidence="2" id="KW-1185">Reference proteome</keyword>
<organism evidence="1 2">
    <name type="scientific">Dreissena polymorpha</name>
    <name type="common">Zebra mussel</name>
    <name type="synonym">Mytilus polymorpha</name>
    <dbReference type="NCBI Taxonomy" id="45954"/>
    <lineage>
        <taxon>Eukaryota</taxon>
        <taxon>Metazoa</taxon>
        <taxon>Spiralia</taxon>
        <taxon>Lophotrochozoa</taxon>
        <taxon>Mollusca</taxon>
        <taxon>Bivalvia</taxon>
        <taxon>Autobranchia</taxon>
        <taxon>Heteroconchia</taxon>
        <taxon>Euheterodonta</taxon>
        <taxon>Imparidentia</taxon>
        <taxon>Neoheterodontei</taxon>
        <taxon>Myida</taxon>
        <taxon>Dreissenoidea</taxon>
        <taxon>Dreissenidae</taxon>
        <taxon>Dreissena</taxon>
    </lineage>
</organism>
<dbReference type="AlphaFoldDB" id="A0A9D4H6W0"/>
<accession>A0A9D4H6W0</accession>
<name>A0A9D4H6W0_DREPO</name>
<dbReference type="Proteomes" id="UP000828390">
    <property type="component" value="Unassembled WGS sequence"/>
</dbReference>
<sequence length="60" mass="6859">MNLCIEHVRPPNSFQNPKMLRLVILSSLNVIARLSISIVNTNDKVYYNTRGEEAQYGYCA</sequence>